<proteinExistence type="predicted"/>
<organism evidence="1 2">
    <name type="scientific">Flemingia macrophylla</name>
    <dbReference type="NCBI Taxonomy" id="520843"/>
    <lineage>
        <taxon>Eukaryota</taxon>
        <taxon>Viridiplantae</taxon>
        <taxon>Streptophyta</taxon>
        <taxon>Embryophyta</taxon>
        <taxon>Tracheophyta</taxon>
        <taxon>Spermatophyta</taxon>
        <taxon>Magnoliopsida</taxon>
        <taxon>eudicotyledons</taxon>
        <taxon>Gunneridae</taxon>
        <taxon>Pentapetalae</taxon>
        <taxon>rosids</taxon>
        <taxon>fabids</taxon>
        <taxon>Fabales</taxon>
        <taxon>Fabaceae</taxon>
        <taxon>Papilionoideae</taxon>
        <taxon>50 kb inversion clade</taxon>
        <taxon>NPAAA clade</taxon>
        <taxon>indigoferoid/millettioid clade</taxon>
        <taxon>Phaseoleae</taxon>
        <taxon>Flemingia</taxon>
    </lineage>
</organism>
<reference evidence="1 2" key="1">
    <citation type="submission" date="2024-08" db="EMBL/GenBank/DDBJ databases">
        <title>Insights into the chromosomal genome structure of Flemingia macrophylla.</title>
        <authorList>
            <person name="Ding Y."/>
            <person name="Zhao Y."/>
            <person name="Bi W."/>
            <person name="Wu M."/>
            <person name="Zhao G."/>
            <person name="Gong Y."/>
            <person name="Li W."/>
            <person name="Zhang P."/>
        </authorList>
    </citation>
    <scope>NUCLEOTIDE SEQUENCE [LARGE SCALE GENOMIC DNA]</scope>
    <source>
        <strain evidence="1">DYQJB</strain>
        <tissue evidence="1">Leaf</tissue>
    </source>
</reference>
<keyword evidence="2" id="KW-1185">Reference proteome</keyword>
<evidence type="ECO:0000313" key="1">
    <source>
        <dbReference type="EMBL" id="KAL2328507.1"/>
    </source>
</evidence>
<gene>
    <name evidence="1" type="ORF">Fmac_021934</name>
</gene>
<dbReference type="AlphaFoldDB" id="A0ABD1LY96"/>
<sequence length="49" mass="5822">MLLLYPLNVFMQVCTLTRHLLACRRSAKLVIHSSINNHEFLGQYFIFLR</sequence>
<dbReference type="EMBL" id="JBGMDY010000007">
    <property type="protein sequence ID" value="KAL2328507.1"/>
    <property type="molecule type" value="Genomic_DNA"/>
</dbReference>
<evidence type="ECO:0000313" key="2">
    <source>
        <dbReference type="Proteomes" id="UP001603857"/>
    </source>
</evidence>
<name>A0ABD1LY96_9FABA</name>
<accession>A0ABD1LY96</accession>
<dbReference type="Proteomes" id="UP001603857">
    <property type="component" value="Unassembled WGS sequence"/>
</dbReference>
<comment type="caution">
    <text evidence="1">The sequence shown here is derived from an EMBL/GenBank/DDBJ whole genome shotgun (WGS) entry which is preliminary data.</text>
</comment>
<protein>
    <submittedName>
        <fullName evidence="1">Uncharacterized protein</fullName>
    </submittedName>
</protein>